<dbReference type="InterPro" id="IPR015421">
    <property type="entry name" value="PyrdxlP-dep_Trfase_major"/>
</dbReference>
<sequence>KKIMLMIDEVYQQNIYQGDYPCINVKDILMDIGVLVKEVLKLVSFHIYLLL</sequence>
<dbReference type="EMBL" id="ABEU02000017">
    <property type="status" value="NOT_ANNOTATED_CDS"/>
    <property type="molecule type" value="Genomic_DNA"/>
</dbReference>
<dbReference type="Proteomes" id="UP000006727">
    <property type="component" value="Chromosome 17"/>
</dbReference>
<proteinExistence type="predicted"/>
<reference evidence="1 2" key="1">
    <citation type="journal article" date="2008" name="Science">
        <title>The Physcomitrella genome reveals evolutionary insights into the conquest of land by plants.</title>
        <authorList>
            <person name="Rensing S."/>
            <person name="Lang D."/>
            <person name="Zimmer A."/>
            <person name="Terry A."/>
            <person name="Salamov A."/>
            <person name="Shapiro H."/>
            <person name="Nishiyama T."/>
            <person name="Perroud P.-F."/>
            <person name="Lindquist E."/>
            <person name="Kamisugi Y."/>
            <person name="Tanahashi T."/>
            <person name="Sakakibara K."/>
            <person name="Fujita T."/>
            <person name="Oishi K."/>
            <person name="Shin-I T."/>
            <person name="Kuroki Y."/>
            <person name="Toyoda A."/>
            <person name="Suzuki Y."/>
            <person name="Hashimoto A."/>
            <person name="Yamaguchi K."/>
            <person name="Sugano A."/>
            <person name="Kohara Y."/>
            <person name="Fujiyama A."/>
            <person name="Anterola A."/>
            <person name="Aoki S."/>
            <person name="Ashton N."/>
            <person name="Barbazuk W.B."/>
            <person name="Barker E."/>
            <person name="Bennetzen J."/>
            <person name="Bezanilla M."/>
            <person name="Blankenship R."/>
            <person name="Cho S.H."/>
            <person name="Dutcher S."/>
            <person name="Estelle M."/>
            <person name="Fawcett J.A."/>
            <person name="Gundlach H."/>
            <person name="Hanada K."/>
            <person name="Heyl A."/>
            <person name="Hicks K.A."/>
            <person name="Hugh J."/>
            <person name="Lohr M."/>
            <person name="Mayer K."/>
            <person name="Melkozernov A."/>
            <person name="Murata T."/>
            <person name="Nelson D."/>
            <person name="Pils B."/>
            <person name="Prigge M."/>
            <person name="Reiss B."/>
            <person name="Renner T."/>
            <person name="Rombauts S."/>
            <person name="Rushton P."/>
            <person name="Sanderfoot A."/>
            <person name="Schween G."/>
            <person name="Shiu S.-H."/>
            <person name="Stueber K."/>
            <person name="Theodoulou F.L."/>
            <person name="Tu H."/>
            <person name="Van de Peer Y."/>
            <person name="Verrier P.J."/>
            <person name="Waters E."/>
            <person name="Wood A."/>
            <person name="Yang L."/>
            <person name="Cove D."/>
            <person name="Cuming A."/>
            <person name="Hasebe M."/>
            <person name="Lucas S."/>
            <person name="Mishler D.B."/>
            <person name="Reski R."/>
            <person name="Grigoriev I."/>
            <person name="Quatrano R.S."/>
            <person name="Boore J.L."/>
        </authorList>
    </citation>
    <scope>NUCLEOTIDE SEQUENCE [LARGE SCALE GENOMIC DNA]</scope>
    <source>
        <strain evidence="1 2">cv. Gransden 2004</strain>
    </source>
</reference>
<protein>
    <submittedName>
        <fullName evidence="1">Uncharacterized protein</fullName>
    </submittedName>
</protein>
<accession>A0A7I4B8S0</accession>
<dbReference type="InParanoid" id="A0A7I4B8S0"/>
<dbReference type="AlphaFoldDB" id="A0A7I4B8S0"/>
<dbReference type="Gramene" id="Pp3c17_15420V3.2">
    <property type="protein sequence ID" value="Pp3c17_15420V3.2"/>
    <property type="gene ID" value="Pp3c17_15420"/>
</dbReference>
<evidence type="ECO:0000313" key="2">
    <source>
        <dbReference type="Proteomes" id="UP000006727"/>
    </source>
</evidence>
<reference evidence="1 2" key="2">
    <citation type="journal article" date="2018" name="Plant J.">
        <title>The Physcomitrella patens chromosome-scale assembly reveals moss genome structure and evolution.</title>
        <authorList>
            <person name="Lang D."/>
            <person name="Ullrich K.K."/>
            <person name="Murat F."/>
            <person name="Fuchs J."/>
            <person name="Jenkins J."/>
            <person name="Haas F.B."/>
            <person name="Piednoel M."/>
            <person name="Gundlach H."/>
            <person name="Van Bel M."/>
            <person name="Meyberg R."/>
            <person name="Vives C."/>
            <person name="Morata J."/>
            <person name="Symeonidi A."/>
            <person name="Hiss M."/>
            <person name="Muchero W."/>
            <person name="Kamisugi Y."/>
            <person name="Saleh O."/>
            <person name="Blanc G."/>
            <person name="Decker E.L."/>
            <person name="van Gessel N."/>
            <person name="Grimwood J."/>
            <person name="Hayes R.D."/>
            <person name="Graham S.W."/>
            <person name="Gunter L.E."/>
            <person name="McDaniel S.F."/>
            <person name="Hoernstein S.N.W."/>
            <person name="Larsson A."/>
            <person name="Li F.W."/>
            <person name="Perroud P.F."/>
            <person name="Phillips J."/>
            <person name="Ranjan P."/>
            <person name="Rokshar D.S."/>
            <person name="Rothfels C.J."/>
            <person name="Schneider L."/>
            <person name="Shu S."/>
            <person name="Stevenson D.W."/>
            <person name="Thummler F."/>
            <person name="Tillich M."/>
            <person name="Villarreal Aguilar J.C."/>
            <person name="Widiez T."/>
            <person name="Wong G.K."/>
            <person name="Wymore A."/>
            <person name="Zhang Y."/>
            <person name="Zimmer A.D."/>
            <person name="Quatrano R.S."/>
            <person name="Mayer K.F.X."/>
            <person name="Goodstein D."/>
            <person name="Casacuberta J.M."/>
            <person name="Vandepoele K."/>
            <person name="Reski R."/>
            <person name="Cuming A.C."/>
            <person name="Tuskan G.A."/>
            <person name="Maumus F."/>
            <person name="Salse J."/>
            <person name="Schmutz J."/>
            <person name="Rensing S.A."/>
        </authorList>
    </citation>
    <scope>NUCLEOTIDE SEQUENCE [LARGE SCALE GENOMIC DNA]</scope>
    <source>
        <strain evidence="1 2">cv. Gransden 2004</strain>
    </source>
</reference>
<keyword evidence="2" id="KW-1185">Reference proteome</keyword>
<name>A0A7I4B8S0_PHYPA</name>
<evidence type="ECO:0000313" key="1">
    <source>
        <dbReference type="EnsemblPlants" id="Pp3c17_15420V3.2"/>
    </source>
</evidence>
<dbReference type="Gene3D" id="3.40.640.10">
    <property type="entry name" value="Type I PLP-dependent aspartate aminotransferase-like (Major domain)"/>
    <property type="match status" value="1"/>
</dbReference>
<reference evidence="1" key="3">
    <citation type="submission" date="2020-12" db="UniProtKB">
        <authorList>
            <consortium name="EnsemblPlants"/>
        </authorList>
    </citation>
    <scope>IDENTIFICATION</scope>
</reference>
<dbReference type="EnsemblPlants" id="Pp3c17_15420V3.2">
    <property type="protein sequence ID" value="Pp3c17_15420V3.2"/>
    <property type="gene ID" value="Pp3c17_15420"/>
</dbReference>
<organism evidence="1 2">
    <name type="scientific">Physcomitrium patens</name>
    <name type="common">Spreading-leaved earth moss</name>
    <name type="synonym">Physcomitrella patens</name>
    <dbReference type="NCBI Taxonomy" id="3218"/>
    <lineage>
        <taxon>Eukaryota</taxon>
        <taxon>Viridiplantae</taxon>
        <taxon>Streptophyta</taxon>
        <taxon>Embryophyta</taxon>
        <taxon>Bryophyta</taxon>
        <taxon>Bryophytina</taxon>
        <taxon>Bryopsida</taxon>
        <taxon>Funariidae</taxon>
        <taxon>Funariales</taxon>
        <taxon>Funariaceae</taxon>
        <taxon>Physcomitrium</taxon>
    </lineage>
</organism>